<feature type="region of interest" description="Disordered" evidence="1">
    <location>
        <begin position="45"/>
        <end position="67"/>
    </location>
</feature>
<feature type="compositionally biased region" description="Basic and acidic residues" evidence="1">
    <location>
        <begin position="50"/>
        <end position="60"/>
    </location>
</feature>
<sequence>MPSAAATSAHIAMLASRKAPLVSSFFFAISWVCIVDADSLIRSHRAMRSPRGEGASRRGDPGSSSRTAARIFYKNVEVSG</sequence>
<reference evidence="3" key="1">
    <citation type="journal article" date="2019" name="Int. J. Syst. Evol. Microbiol.">
        <title>The Global Catalogue of Microorganisms (GCM) 10K type strain sequencing project: providing services to taxonomists for standard genome sequencing and annotation.</title>
        <authorList>
            <consortium name="The Broad Institute Genomics Platform"/>
            <consortium name="The Broad Institute Genome Sequencing Center for Infectious Disease"/>
            <person name="Wu L."/>
            <person name="Ma J."/>
        </authorList>
    </citation>
    <scope>NUCLEOTIDE SEQUENCE [LARGE SCALE GENOMIC DNA]</scope>
    <source>
        <strain evidence="3">JCM 10367</strain>
    </source>
</reference>
<accession>A0ABP3SRZ9</accession>
<dbReference type="EMBL" id="BAAAGU010000026">
    <property type="protein sequence ID" value="GAA0648586.1"/>
    <property type="molecule type" value="Genomic_DNA"/>
</dbReference>
<evidence type="ECO:0000256" key="1">
    <source>
        <dbReference type="SAM" id="MobiDB-lite"/>
    </source>
</evidence>
<gene>
    <name evidence="2" type="ORF">GCM10009535_28010</name>
</gene>
<evidence type="ECO:0008006" key="4">
    <source>
        <dbReference type="Google" id="ProtNLM"/>
    </source>
</evidence>
<dbReference type="Proteomes" id="UP001500724">
    <property type="component" value="Unassembled WGS sequence"/>
</dbReference>
<evidence type="ECO:0000313" key="3">
    <source>
        <dbReference type="Proteomes" id="UP001500724"/>
    </source>
</evidence>
<protein>
    <recommendedName>
        <fullName evidence="4">Secreted protein</fullName>
    </recommendedName>
</protein>
<organism evidence="2 3">
    <name type="scientific">Streptomyces thermocarboxydovorans</name>
    <dbReference type="NCBI Taxonomy" id="59298"/>
    <lineage>
        <taxon>Bacteria</taxon>
        <taxon>Bacillati</taxon>
        <taxon>Actinomycetota</taxon>
        <taxon>Actinomycetes</taxon>
        <taxon>Kitasatosporales</taxon>
        <taxon>Streptomycetaceae</taxon>
        <taxon>Streptomyces</taxon>
    </lineage>
</organism>
<keyword evidence="3" id="KW-1185">Reference proteome</keyword>
<comment type="caution">
    <text evidence="2">The sequence shown here is derived from an EMBL/GenBank/DDBJ whole genome shotgun (WGS) entry which is preliminary data.</text>
</comment>
<proteinExistence type="predicted"/>
<name>A0ABP3SRZ9_9ACTN</name>
<evidence type="ECO:0000313" key="2">
    <source>
        <dbReference type="EMBL" id="GAA0648586.1"/>
    </source>
</evidence>